<keyword evidence="1" id="KW-1133">Transmembrane helix</keyword>
<organism evidence="2 3">
    <name type="scientific">Pontibacter rugosus</name>
    <dbReference type="NCBI Taxonomy" id="1745966"/>
    <lineage>
        <taxon>Bacteria</taxon>
        <taxon>Pseudomonadati</taxon>
        <taxon>Bacteroidota</taxon>
        <taxon>Cytophagia</taxon>
        <taxon>Cytophagales</taxon>
        <taxon>Hymenobacteraceae</taxon>
        <taxon>Pontibacter</taxon>
    </lineage>
</organism>
<sequence>MISYFRSILPSRLILLILLFLGLQLPLILLGIPGTTPELLQMLVGERLGDGYSMYREIYDNTAPLTALVLWLLDLMAGRSFLAYRLTAMGLLLLQALLFNYNLNRHNVYVSNNYLPALLYLLLGSLSFEYNMLTPLLIGNTFIILSVPYIITLSREGYDNNRLFVGGFMLGLAAMSYLPLALFLVVGAFAVLFFAASTFRSMMLMFCGFAFPYAMLLTYYFYTNTVPEFMELHLLRPWQLQVAFLRPPTDVAILMSIPALLLLLSLFSAASLPQRLVFQVKFQQLMWVWLIVSLLVIFTRDEISLGTFVLVLPPIAYFSQFFFTSNRKAWMLNTVFMVVLAGVVLLRYRSVLGLQDFLLVDESPLLLHEEQVVTVPVKNSTVLVLGNDISYYAHNKPVTPYLNWKLAQRHFGRLSEYRAIFLLHENIAHEQPAYIIDKVGLMPELAYKLPDVFGKYEQTKDPNIYKLN</sequence>
<dbReference type="EMBL" id="JBHTLD010000002">
    <property type="protein sequence ID" value="MFD1184654.1"/>
    <property type="molecule type" value="Genomic_DNA"/>
</dbReference>
<feature type="transmembrane region" description="Helical" evidence="1">
    <location>
        <begin position="305"/>
        <end position="323"/>
    </location>
</feature>
<protein>
    <recommendedName>
        <fullName evidence="4">Glycosyltransferase RgtA/B/C/D-like domain-containing protein</fullName>
    </recommendedName>
</protein>
<keyword evidence="3" id="KW-1185">Reference proteome</keyword>
<evidence type="ECO:0000313" key="3">
    <source>
        <dbReference type="Proteomes" id="UP001597094"/>
    </source>
</evidence>
<keyword evidence="1" id="KW-0812">Transmembrane</keyword>
<feature type="transmembrane region" description="Helical" evidence="1">
    <location>
        <begin position="202"/>
        <end position="222"/>
    </location>
</feature>
<name>A0ABW3SIK2_9BACT</name>
<feature type="transmembrane region" description="Helical" evidence="1">
    <location>
        <begin position="282"/>
        <end position="298"/>
    </location>
</feature>
<dbReference type="Proteomes" id="UP001597094">
    <property type="component" value="Unassembled WGS sequence"/>
</dbReference>
<feature type="transmembrane region" description="Helical" evidence="1">
    <location>
        <begin position="329"/>
        <end position="348"/>
    </location>
</feature>
<gene>
    <name evidence="2" type="ORF">ACFQ2O_00455</name>
</gene>
<feature type="transmembrane region" description="Helical" evidence="1">
    <location>
        <begin position="82"/>
        <end position="101"/>
    </location>
</feature>
<accession>A0ABW3SIK2</accession>
<feature type="transmembrane region" description="Helical" evidence="1">
    <location>
        <begin position="251"/>
        <end position="270"/>
    </location>
</feature>
<proteinExistence type="predicted"/>
<reference evidence="3" key="1">
    <citation type="journal article" date="2019" name="Int. J. Syst. Evol. Microbiol.">
        <title>The Global Catalogue of Microorganisms (GCM) 10K type strain sequencing project: providing services to taxonomists for standard genome sequencing and annotation.</title>
        <authorList>
            <consortium name="The Broad Institute Genomics Platform"/>
            <consortium name="The Broad Institute Genome Sequencing Center for Infectious Disease"/>
            <person name="Wu L."/>
            <person name="Ma J."/>
        </authorList>
    </citation>
    <scope>NUCLEOTIDE SEQUENCE [LARGE SCALE GENOMIC DNA]</scope>
    <source>
        <strain evidence="3">JCM 31319</strain>
    </source>
</reference>
<keyword evidence="1" id="KW-0472">Membrane</keyword>
<comment type="caution">
    <text evidence="2">The sequence shown here is derived from an EMBL/GenBank/DDBJ whole genome shotgun (WGS) entry which is preliminary data.</text>
</comment>
<evidence type="ECO:0008006" key="4">
    <source>
        <dbReference type="Google" id="ProtNLM"/>
    </source>
</evidence>
<evidence type="ECO:0000256" key="1">
    <source>
        <dbReference type="SAM" id="Phobius"/>
    </source>
</evidence>
<feature type="transmembrane region" description="Helical" evidence="1">
    <location>
        <begin position="163"/>
        <end position="196"/>
    </location>
</feature>
<evidence type="ECO:0000313" key="2">
    <source>
        <dbReference type="EMBL" id="MFD1184654.1"/>
    </source>
</evidence>
<feature type="transmembrane region" description="Helical" evidence="1">
    <location>
        <begin position="132"/>
        <end position="151"/>
    </location>
</feature>
<dbReference type="RefSeq" id="WP_377522000.1">
    <property type="nucleotide sequence ID" value="NZ_JBHTLD010000002.1"/>
</dbReference>